<evidence type="ECO:0000259" key="5">
    <source>
        <dbReference type="Pfam" id="PF25876"/>
    </source>
</evidence>
<evidence type="ECO:0000256" key="3">
    <source>
        <dbReference type="SAM" id="Coils"/>
    </source>
</evidence>
<dbReference type="Gene3D" id="2.40.50.100">
    <property type="match status" value="1"/>
</dbReference>
<keyword evidence="3" id="KW-0175">Coiled coil</keyword>
<dbReference type="NCBIfam" id="TIGR01730">
    <property type="entry name" value="RND_mfp"/>
    <property type="match status" value="1"/>
</dbReference>
<protein>
    <submittedName>
        <fullName evidence="9">Uncharacterized protein</fullName>
    </submittedName>
</protein>
<comment type="similarity">
    <text evidence="2">Belongs to the membrane fusion protein (MFP) (TC 8.A.1) family.</text>
</comment>
<evidence type="ECO:0000259" key="6">
    <source>
        <dbReference type="Pfam" id="PF25917"/>
    </source>
</evidence>
<evidence type="ECO:0000259" key="8">
    <source>
        <dbReference type="Pfam" id="PF25967"/>
    </source>
</evidence>
<dbReference type="GO" id="GO:0015721">
    <property type="term" value="P:bile acid and bile salt transport"/>
    <property type="evidence" value="ECO:0007669"/>
    <property type="project" value="TreeGrafter"/>
</dbReference>
<dbReference type="Pfam" id="PF25944">
    <property type="entry name" value="Beta-barrel_RND"/>
    <property type="match status" value="1"/>
</dbReference>
<dbReference type="GO" id="GO:0005886">
    <property type="term" value="C:plasma membrane"/>
    <property type="evidence" value="ECO:0007669"/>
    <property type="project" value="TreeGrafter"/>
</dbReference>
<reference evidence="9 10" key="1">
    <citation type="submission" date="2015-09" db="EMBL/GenBank/DDBJ databases">
        <authorList>
            <consortium name="Swine Surveillance"/>
        </authorList>
    </citation>
    <scope>NUCLEOTIDE SEQUENCE [LARGE SCALE GENOMIC DNA]</scope>
    <source>
        <strain evidence="9 10">16</strain>
    </source>
</reference>
<dbReference type="Proteomes" id="UP000048984">
    <property type="component" value="Unassembled WGS sequence"/>
</dbReference>
<evidence type="ECO:0000256" key="4">
    <source>
        <dbReference type="SAM" id="MobiDB-lite"/>
    </source>
</evidence>
<dbReference type="STRING" id="665126.ABB55_05740"/>
<comment type="subcellular location">
    <subcellularLocation>
        <location evidence="1">Cell envelope</location>
    </subcellularLocation>
</comment>
<reference evidence="9 10" key="2">
    <citation type="submission" date="2015-10" db="EMBL/GenBank/DDBJ databases">
        <title>Draft Genome Sequence of Prosthecomicrobium hirschii ATCC 27832.</title>
        <authorList>
            <person name="Daniel J."/>
            <person name="Givan S.A."/>
            <person name="Brun Y.V."/>
            <person name="Brown P.J."/>
        </authorList>
    </citation>
    <scope>NUCLEOTIDE SEQUENCE [LARGE SCALE GENOMIC DNA]</scope>
    <source>
        <strain evidence="9 10">16</strain>
    </source>
</reference>
<evidence type="ECO:0000259" key="7">
    <source>
        <dbReference type="Pfam" id="PF25944"/>
    </source>
</evidence>
<dbReference type="EMBL" id="LJYW01000001">
    <property type="protein sequence ID" value="KPL51793.1"/>
    <property type="molecule type" value="Genomic_DNA"/>
</dbReference>
<feature type="coiled-coil region" evidence="3">
    <location>
        <begin position="108"/>
        <end position="180"/>
    </location>
</feature>
<dbReference type="PROSITE" id="PS51257">
    <property type="entry name" value="PROKAR_LIPOPROTEIN"/>
    <property type="match status" value="1"/>
</dbReference>
<feature type="domain" description="Multidrug resistance protein MdtA-like beta-barrel" evidence="7">
    <location>
        <begin position="214"/>
        <end position="303"/>
    </location>
</feature>
<dbReference type="Gene3D" id="1.10.287.470">
    <property type="entry name" value="Helix hairpin bin"/>
    <property type="match status" value="1"/>
</dbReference>
<dbReference type="Gene3D" id="2.40.420.20">
    <property type="match status" value="1"/>
</dbReference>
<feature type="domain" description="Multidrug resistance protein MdtA-like barrel-sandwich hybrid" evidence="6">
    <location>
        <begin position="69"/>
        <end position="209"/>
    </location>
</feature>
<dbReference type="InterPro" id="IPR006143">
    <property type="entry name" value="RND_pump_MFP"/>
</dbReference>
<dbReference type="RefSeq" id="WP_054357956.1">
    <property type="nucleotide sequence ID" value="NZ_LJYW01000001.1"/>
</dbReference>
<dbReference type="GO" id="GO:0022857">
    <property type="term" value="F:transmembrane transporter activity"/>
    <property type="evidence" value="ECO:0007669"/>
    <property type="project" value="InterPro"/>
</dbReference>
<dbReference type="InterPro" id="IPR058626">
    <property type="entry name" value="MdtA-like_b-barrel"/>
</dbReference>
<dbReference type="InterPro" id="IPR058624">
    <property type="entry name" value="MdtA-like_HH"/>
</dbReference>
<dbReference type="SUPFAM" id="SSF111369">
    <property type="entry name" value="HlyD-like secretion proteins"/>
    <property type="match status" value="1"/>
</dbReference>
<feature type="region of interest" description="Disordered" evidence="4">
    <location>
        <begin position="390"/>
        <end position="415"/>
    </location>
</feature>
<dbReference type="FunFam" id="2.40.420.20:FF:000001">
    <property type="entry name" value="Efflux RND transporter periplasmic adaptor subunit"/>
    <property type="match status" value="1"/>
</dbReference>
<comment type="caution">
    <text evidence="9">The sequence shown here is derived from an EMBL/GenBank/DDBJ whole genome shotgun (WGS) entry which is preliminary data.</text>
</comment>
<dbReference type="Pfam" id="PF25917">
    <property type="entry name" value="BSH_RND"/>
    <property type="match status" value="1"/>
</dbReference>
<evidence type="ECO:0000313" key="9">
    <source>
        <dbReference type="EMBL" id="KPL51793.1"/>
    </source>
</evidence>
<dbReference type="PANTHER" id="PTHR30158:SF3">
    <property type="entry name" value="MULTIDRUG EFFLUX PUMP SUBUNIT ACRA-RELATED"/>
    <property type="match status" value="1"/>
</dbReference>
<accession>A0A0N8GEK7</accession>
<keyword evidence="10" id="KW-1185">Reference proteome</keyword>
<dbReference type="PANTHER" id="PTHR30158">
    <property type="entry name" value="ACRA/E-RELATED COMPONENT OF DRUG EFFLUX TRANSPORTER"/>
    <property type="match status" value="1"/>
</dbReference>
<dbReference type="AlphaFoldDB" id="A0A0N8GEK7"/>
<feature type="domain" description="Multidrug resistance protein MdtA-like C-terminal permuted SH3" evidence="8">
    <location>
        <begin position="308"/>
        <end position="367"/>
    </location>
</feature>
<dbReference type="InterPro" id="IPR058627">
    <property type="entry name" value="MdtA-like_C"/>
</dbReference>
<dbReference type="GO" id="GO:0030313">
    <property type="term" value="C:cell envelope"/>
    <property type="evidence" value="ECO:0007669"/>
    <property type="project" value="UniProtKB-SubCell"/>
</dbReference>
<name>A0A0N8GEK7_9HYPH</name>
<dbReference type="Gene3D" id="2.40.30.170">
    <property type="match status" value="1"/>
</dbReference>
<dbReference type="Pfam" id="PF25967">
    <property type="entry name" value="RND-MFP_C"/>
    <property type="match status" value="1"/>
</dbReference>
<evidence type="ECO:0000256" key="1">
    <source>
        <dbReference type="ARBA" id="ARBA00004196"/>
    </source>
</evidence>
<evidence type="ECO:0000256" key="2">
    <source>
        <dbReference type="ARBA" id="ARBA00009477"/>
    </source>
</evidence>
<evidence type="ECO:0000313" key="10">
    <source>
        <dbReference type="Proteomes" id="UP000048984"/>
    </source>
</evidence>
<proteinExistence type="inferred from homology"/>
<sequence>MSETSPKPLAILLLLALAGCGESGSGKAGAASAPPAPPPPPEVGYVVLHPAEIPFLASIPGRTLASAVSEVRPQVSGIVLKRPFKEGSLVKAGDLLYEIDDRTYKAALDSAQAGVEKAQATADNADIELKRQEQLLQRNTVAQSTVDTARATLRQAQADLALARANLQTAQINLDNTKVKAPISGLIGTSSVTEGALVIANQTGALATIRQVDPMYVDLTESGETILRVRREIEQGKVQIADGGAKVRLTLGDGTRYGETGSIEAFEGSVNESTGAMTIRARIPNPNRGLLPGLYVRATVEVGNRSRAFLVPQLAVSRNPKGQATALFVAADNKVESRQLLAADSYGTSWIVRDGVADGDRLIVDGVMKARPGQTVRPIEVRIGEDGVARPAAASAPAAGSAPAPAAGGNAAPAR</sequence>
<organism evidence="9 10">
    <name type="scientific">Prosthecodimorpha hirschii</name>
    <dbReference type="NCBI Taxonomy" id="665126"/>
    <lineage>
        <taxon>Bacteria</taxon>
        <taxon>Pseudomonadati</taxon>
        <taxon>Pseudomonadota</taxon>
        <taxon>Alphaproteobacteria</taxon>
        <taxon>Hyphomicrobiales</taxon>
        <taxon>Ancalomicrobiaceae</taxon>
        <taxon>Prosthecodimorpha</taxon>
    </lineage>
</organism>
<dbReference type="GO" id="GO:0046677">
    <property type="term" value="P:response to antibiotic"/>
    <property type="evidence" value="ECO:0007669"/>
    <property type="project" value="TreeGrafter"/>
</dbReference>
<dbReference type="InterPro" id="IPR058625">
    <property type="entry name" value="MdtA-like_BSH"/>
</dbReference>
<dbReference type="Pfam" id="PF25876">
    <property type="entry name" value="HH_MFP_RND"/>
    <property type="match status" value="1"/>
</dbReference>
<gene>
    <name evidence="9" type="ORF">ABB55_05740</name>
</gene>
<feature type="domain" description="Multidrug resistance protein MdtA-like alpha-helical hairpin" evidence="5">
    <location>
        <begin position="108"/>
        <end position="177"/>
    </location>
</feature>